<name>A0ABV0UC08_9TELE</name>
<proteinExistence type="predicted"/>
<sequence>MTTGESGEIKMLLKPKAIQTRFEILSLELDSVSVLGFTPQPSHWFIQPEPAWLSSLPRIIVKRTITALCVPATASADSPEDLNQSAI</sequence>
<dbReference type="EMBL" id="JAHRIQ010068807">
    <property type="protein sequence ID" value="MEQ2242733.1"/>
    <property type="molecule type" value="Genomic_DNA"/>
</dbReference>
<dbReference type="Proteomes" id="UP001482620">
    <property type="component" value="Unassembled WGS sequence"/>
</dbReference>
<evidence type="ECO:0000313" key="2">
    <source>
        <dbReference type="Proteomes" id="UP001482620"/>
    </source>
</evidence>
<reference evidence="1 2" key="1">
    <citation type="submission" date="2021-06" db="EMBL/GenBank/DDBJ databases">
        <authorList>
            <person name="Palmer J.M."/>
        </authorList>
    </citation>
    <scope>NUCLEOTIDE SEQUENCE [LARGE SCALE GENOMIC DNA]</scope>
    <source>
        <strain evidence="2">if_2019</strain>
        <tissue evidence="1">Muscle</tissue>
    </source>
</reference>
<organism evidence="1 2">
    <name type="scientific">Ilyodon furcidens</name>
    <name type="common">goldbreast splitfin</name>
    <dbReference type="NCBI Taxonomy" id="33524"/>
    <lineage>
        <taxon>Eukaryota</taxon>
        <taxon>Metazoa</taxon>
        <taxon>Chordata</taxon>
        <taxon>Craniata</taxon>
        <taxon>Vertebrata</taxon>
        <taxon>Euteleostomi</taxon>
        <taxon>Actinopterygii</taxon>
        <taxon>Neopterygii</taxon>
        <taxon>Teleostei</taxon>
        <taxon>Neoteleostei</taxon>
        <taxon>Acanthomorphata</taxon>
        <taxon>Ovalentaria</taxon>
        <taxon>Atherinomorphae</taxon>
        <taxon>Cyprinodontiformes</taxon>
        <taxon>Goodeidae</taxon>
        <taxon>Ilyodon</taxon>
    </lineage>
</organism>
<accession>A0ABV0UC08</accession>
<comment type="caution">
    <text evidence="1">The sequence shown here is derived from an EMBL/GenBank/DDBJ whole genome shotgun (WGS) entry which is preliminary data.</text>
</comment>
<protein>
    <submittedName>
        <fullName evidence="1">Uncharacterized protein</fullName>
    </submittedName>
</protein>
<keyword evidence="2" id="KW-1185">Reference proteome</keyword>
<gene>
    <name evidence="1" type="ORF">ILYODFUR_039031</name>
</gene>
<evidence type="ECO:0000313" key="1">
    <source>
        <dbReference type="EMBL" id="MEQ2242733.1"/>
    </source>
</evidence>